<dbReference type="InterPro" id="IPR018593">
    <property type="entry name" value="tRNA-endonuc_su_Sen15"/>
</dbReference>
<dbReference type="SUPFAM" id="SSF53032">
    <property type="entry name" value="tRNA-intron endonuclease catalytic domain-like"/>
    <property type="match status" value="1"/>
</dbReference>
<dbReference type="PANTHER" id="PTHR28582">
    <property type="entry name" value="TRNA-SPLICING ENDONUCLEASE SUBUNIT SEN15"/>
    <property type="match status" value="1"/>
</dbReference>
<evidence type="ECO:0000313" key="5">
    <source>
        <dbReference type="Proteomes" id="UP001213000"/>
    </source>
</evidence>
<keyword evidence="2" id="KW-0819">tRNA processing</keyword>
<dbReference type="GO" id="GO:0006388">
    <property type="term" value="P:tRNA splicing, via endonucleolytic cleavage and ligation"/>
    <property type="evidence" value="ECO:0007669"/>
    <property type="project" value="InterPro"/>
</dbReference>
<organism evidence="4 5">
    <name type="scientific">Leucocoprinus birnbaumii</name>
    <dbReference type="NCBI Taxonomy" id="56174"/>
    <lineage>
        <taxon>Eukaryota</taxon>
        <taxon>Fungi</taxon>
        <taxon>Dikarya</taxon>
        <taxon>Basidiomycota</taxon>
        <taxon>Agaricomycotina</taxon>
        <taxon>Agaricomycetes</taxon>
        <taxon>Agaricomycetidae</taxon>
        <taxon>Agaricales</taxon>
        <taxon>Agaricineae</taxon>
        <taxon>Agaricaceae</taxon>
        <taxon>Leucocoprinus</taxon>
    </lineage>
</organism>
<evidence type="ECO:0000256" key="1">
    <source>
        <dbReference type="ARBA" id="ARBA00006091"/>
    </source>
</evidence>
<comment type="similarity">
    <text evidence="1">Belongs to the SEN15 family.</text>
</comment>
<dbReference type="PANTHER" id="PTHR28582:SF1">
    <property type="entry name" value="TRNA-SPLICING ENDONUCLEASE SUBUNIT SEN15"/>
    <property type="match status" value="1"/>
</dbReference>
<dbReference type="AlphaFoldDB" id="A0AAD5VS51"/>
<name>A0AAD5VS51_9AGAR</name>
<proteinExistence type="inferred from homology"/>
<evidence type="ECO:0000256" key="2">
    <source>
        <dbReference type="ARBA" id="ARBA00022694"/>
    </source>
</evidence>
<dbReference type="InterPro" id="IPR036167">
    <property type="entry name" value="tRNA_intron_Endo_cat-like_sf"/>
</dbReference>
<gene>
    <name evidence="4" type="ORF">NP233_g5839</name>
</gene>
<sequence length="118" mass="12974">MENHPSFPALAPLLAKYPRSSGSLFQTYNDIVFAQEWKDVKVLDLEKCSRGAITGHKKDSETILHVVPCTLSETLSTGLLEDAFTSLRKPPEIYLAITSADASIVYYKISAGIVKPSM</sequence>
<evidence type="ECO:0000259" key="3">
    <source>
        <dbReference type="Pfam" id="PF09631"/>
    </source>
</evidence>
<reference evidence="4" key="1">
    <citation type="submission" date="2022-07" db="EMBL/GenBank/DDBJ databases">
        <title>Genome Sequence of Leucocoprinus birnbaumii.</title>
        <authorList>
            <person name="Buettner E."/>
        </authorList>
    </citation>
    <scope>NUCLEOTIDE SEQUENCE</scope>
    <source>
        <strain evidence="4">VT141</strain>
    </source>
</reference>
<evidence type="ECO:0000313" key="4">
    <source>
        <dbReference type="EMBL" id="KAJ3568253.1"/>
    </source>
</evidence>
<dbReference type="GO" id="GO:0003676">
    <property type="term" value="F:nucleic acid binding"/>
    <property type="evidence" value="ECO:0007669"/>
    <property type="project" value="InterPro"/>
</dbReference>
<dbReference type="InterPro" id="IPR011856">
    <property type="entry name" value="tRNA_endonuc-like_dom_sf"/>
</dbReference>
<dbReference type="GO" id="GO:0005634">
    <property type="term" value="C:nucleus"/>
    <property type="evidence" value="ECO:0007669"/>
    <property type="project" value="UniProtKB-ARBA"/>
</dbReference>
<protein>
    <recommendedName>
        <fullName evidence="3">tRNA-splicing endonuclease subunit Sen15 domain-containing protein</fullName>
    </recommendedName>
</protein>
<dbReference type="Pfam" id="PF09631">
    <property type="entry name" value="Sen15"/>
    <property type="match status" value="1"/>
</dbReference>
<dbReference type="Gene3D" id="3.40.1350.10">
    <property type="match status" value="1"/>
</dbReference>
<dbReference type="EMBL" id="JANIEX010000357">
    <property type="protein sequence ID" value="KAJ3568253.1"/>
    <property type="molecule type" value="Genomic_DNA"/>
</dbReference>
<accession>A0AAD5VS51</accession>
<dbReference type="Proteomes" id="UP001213000">
    <property type="component" value="Unassembled WGS sequence"/>
</dbReference>
<feature type="domain" description="tRNA-splicing endonuclease subunit Sen15" evidence="3">
    <location>
        <begin position="26"/>
        <end position="117"/>
    </location>
</feature>
<keyword evidence="5" id="KW-1185">Reference proteome</keyword>
<comment type="caution">
    <text evidence="4">The sequence shown here is derived from an EMBL/GenBank/DDBJ whole genome shotgun (WGS) entry which is preliminary data.</text>
</comment>